<feature type="transmembrane region" description="Helical" evidence="1">
    <location>
        <begin position="135"/>
        <end position="159"/>
    </location>
</feature>
<dbReference type="OrthoDB" id="3270417at2759"/>
<gene>
    <name evidence="3" type="ORF">PsYK624_117110</name>
</gene>
<dbReference type="PANTHER" id="PTHR40465">
    <property type="entry name" value="CHROMOSOME 1, WHOLE GENOME SHOTGUN SEQUENCE"/>
    <property type="match status" value="1"/>
</dbReference>
<comment type="caution">
    <text evidence="3">The sequence shown here is derived from an EMBL/GenBank/DDBJ whole genome shotgun (WGS) entry which is preliminary data.</text>
</comment>
<dbReference type="Proteomes" id="UP000703269">
    <property type="component" value="Unassembled WGS sequence"/>
</dbReference>
<dbReference type="InterPro" id="IPR045339">
    <property type="entry name" value="DUF6534"/>
</dbReference>
<evidence type="ECO:0000256" key="1">
    <source>
        <dbReference type="SAM" id="Phobius"/>
    </source>
</evidence>
<dbReference type="Pfam" id="PF20152">
    <property type="entry name" value="DUF6534"/>
    <property type="match status" value="1"/>
</dbReference>
<organism evidence="3 4">
    <name type="scientific">Phanerochaete sordida</name>
    <dbReference type="NCBI Taxonomy" id="48140"/>
    <lineage>
        <taxon>Eukaryota</taxon>
        <taxon>Fungi</taxon>
        <taxon>Dikarya</taxon>
        <taxon>Basidiomycota</taxon>
        <taxon>Agaricomycotina</taxon>
        <taxon>Agaricomycetes</taxon>
        <taxon>Polyporales</taxon>
        <taxon>Phanerochaetaceae</taxon>
        <taxon>Phanerochaete</taxon>
    </lineage>
</organism>
<evidence type="ECO:0000313" key="4">
    <source>
        <dbReference type="Proteomes" id="UP000703269"/>
    </source>
</evidence>
<accession>A0A9P3GIE7</accession>
<dbReference type="EMBL" id="BPQB01000049">
    <property type="protein sequence ID" value="GJE95526.1"/>
    <property type="molecule type" value="Genomic_DNA"/>
</dbReference>
<feature type="transmembrane region" description="Helical" evidence="1">
    <location>
        <begin position="30"/>
        <end position="52"/>
    </location>
</feature>
<reference evidence="3 4" key="1">
    <citation type="submission" date="2021-08" db="EMBL/GenBank/DDBJ databases">
        <title>Draft Genome Sequence of Phanerochaete sordida strain YK-624.</title>
        <authorList>
            <person name="Mori T."/>
            <person name="Dohra H."/>
            <person name="Suzuki T."/>
            <person name="Kawagishi H."/>
            <person name="Hirai H."/>
        </authorList>
    </citation>
    <scope>NUCLEOTIDE SEQUENCE [LARGE SCALE GENOMIC DNA]</scope>
    <source>
        <strain evidence="3 4">YK-624</strain>
    </source>
</reference>
<feature type="domain" description="DUF6534" evidence="2">
    <location>
        <begin position="185"/>
        <end position="272"/>
    </location>
</feature>
<feature type="transmembrane region" description="Helical" evidence="1">
    <location>
        <begin position="100"/>
        <end position="123"/>
    </location>
</feature>
<evidence type="ECO:0000259" key="2">
    <source>
        <dbReference type="Pfam" id="PF20152"/>
    </source>
</evidence>
<feature type="transmembrane region" description="Helical" evidence="1">
    <location>
        <begin position="182"/>
        <end position="200"/>
    </location>
</feature>
<feature type="transmembrane region" description="Helical" evidence="1">
    <location>
        <begin position="220"/>
        <end position="239"/>
    </location>
</feature>
<keyword evidence="1" id="KW-0812">Transmembrane</keyword>
<keyword evidence="4" id="KW-1185">Reference proteome</keyword>
<keyword evidence="1" id="KW-1133">Transmembrane helix</keyword>
<name>A0A9P3GIE7_9APHY</name>
<proteinExistence type="predicted"/>
<feature type="transmembrane region" description="Helical" evidence="1">
    <location>
        <begin position="64"/>
        <end position="88"/>
    </location>
</feature>
<sequence>MDASSAASAAQAQAMMEAAVESIKTLLSPLLILVCVALIFFGIFTAQVYAYWFTYQNDATSLRIFVLVLWLFELLHTVFCMHMLYTYFIEDIGAPLNATIIVWSAAASIYAEVTIAGASQGYFIYRLWALSGKNWIVAGVPSILLLARVAIGFATAVFLKKYDTWVEFHAQQSSRTTTDSGLVLSAMVDILVTLLLTYYLHKQKTSFRRTQHIMQRMMFYSINTGAITMCCSITALFMFNFLNGSLAFGGMVEILSKLYANSVLAMLNARKHLKGKFNDNTNSIPLNFTSQESRGTVDVNGGVRIDIRKDVINDRDREAHPVKAEF</sequence>
<keyword evidence="1" id="KW-0472">Membrane</keyword>
<evidence type="ECO:0000313" key="3">
    <source>
        <dbReference type="EMBL" id="GJE95526.1"/>
    </source>
</evidence>
<dbReference type="AlphaFoldDB" id="A0A9P3GIE7"/>
<protein>
    <recommendedName>
        <fullName evidence="2">DUF6534 domain-containing protein</fullName>
    </recommendedName>
</protein>
<dbReference type="PANTHER" id="PTHR40465:SF1">
    <property type="entry name" value="DUF6534 DOMAIN-CONTAINING PROTEIN"/>
    <property type="match status" value="1"/>
</dbReference>